<evidence type="ECO:0000313" key="1">
    <source>
        <dbReference type="EMBL" id="CAA9223773.1"/>
    </source>
</evidence>
<organism evidence="1">
    <name type="scientific">uncultured Cytophagales bacterium</name>
    <dbReference type="NCBI Taxonomy" id="158755"/>
    <lineage>
        <taxon>Bacteria</taxon>
        <taxon>Pseudomonadati</taxon>
        <taxon>Bacteroidota</taxon>
        <taxon>Sphingobacteriia</taxon>
        <taxon>Sphingobacteriales</taxon>
        <taxon>environmental samples</taxon>
    </lineage>
</organism>
<sequence>MEGLSGRGAKIENFRHFIARDCATASAGLFRRRTVLDDGYGGPGPGRDAVRKIVWAVRAGPNATGTGLRGLRAGTGGIKNGLGDPSDRREGVRFAGGVCLGCIYALRRVPGRIRRRRCGIFTNLGPVFPFFI</sequence>
<reference evidence="1" key="1">
    <citation type="submission" date="2020-02" db="EMBL/GenBank/DDBJ databases">
        <authorList>
            <person name="Meier V. D."/>
        </authorList>
    </citation>
    <scope>NUCLEOTIDE SEQUENCE</scope>
    <source>
        <strain evidence="1">AVDCRST_MAG56</strain>
    </source>
</reference>
<name>A0A6J4HI23_9SPHI</name>
<gene>
    <name evidence="1" type="ORF">AVDCRST_MAG56-580</name>
</gene>
<protein>
    <submittedName>
        <fullName evidence="1">Uncharacterized protein</fullName>
    </submittedName>
</protein>
<accession>A0A6J4HI23</accession>
<dbReference type="EMBL" id="CADCTQ010000055">
    <property type="protein sequence ID" value="CAA9223773.1"/>
    <property type="molecule type" value="Genomic_DNA"/>
</dbReference>
<dbReference type="AlphaFoldDB" id="A0A6J4HI23"/>
<proteinExistence type="predicted"/>